<dbReference type="InterPro" id="IPR011050">
    <property type="entry name" value="Pectin_lyase_fold/virulence"/>
</dbReference>
<evidence type="ECO:0000313" key="3">
    <source>
        <dbReference type="Proteomes" id="UP000249081"/>
    </source>
</evidence>
<dbReference type="InterPro" id="IPR012334">
    <property type="entry name" value="Pectin_lyas_fold"/>
</dbReference>
<reference evidence="3" key="1">
    <citation type="submission" date="2018-04" db="EMBL/GenBank/DDBJ databases">
        <authorList>
            <person name="Cornet L."/>
        </authorList>
    </citation>
    <scope>NUCLEOTIDE SEQUENCE [LARGE SCALE GENOMIC DNA]</scope>
</reference>
<reference evidence="2 3" key="2">
    <citation type="submission" date="2018-06" db="EMBL/GenBank/DDBJ databases">
        <title>Metagenomic assembly of (sub)arctic Cyanobacteria and their associated microbiome from non-axenic cultures.</title>
        <authorList>
            <person name="Baurain D."/>
        </authorList>
    </citation>
    <scope>NUCLEOTIDE SEQUENCE [LARGE SCALE GENOMIC DNA]</scope>
    <source>
        <strain evidence="2">ULC041bin1</strain>
    </source>
</reference>
<dbReference type="InterPro" id="IPR039448">
    <property type="entry name" value="Beta_helix"/>
</dbReference>
<organism evidence="2 3">
    <name type="scientific">Shackletoniella antarctica</name>
    <dbReference type="NCBI Taxonomy" id="268115"/>
    <lineage>
        <taxon>Bacteria</taxon>
        <taxon>Bacillati</taxon>
        <taxon>Cyanobacteriota</taxon>
        <taxon>Cyanophyceae</taxon>
        <taxon>Oculatellales</taxon>
        <taxon>Oculatellaceae</taxon>
        <taxon>Shackletoniella</taxon>
    </lineage>
</organism>
<dbReference type="SMART" id="SM00710">
    <property type="entry name" value="PbH1"/>
    <property type="match status" value="6"/>
</dbReference>
<accession>A0A2W4XI35</accession>
<dbReference type="Proteomes" id="UP000249081">
    <property type="component" value="Unassembled WGS sequence"/>
</dbReference>
<evidence type="ECO:0000259" key="1">
    <source>
        <dbReference type="Pfam" id="PF13229"/>
    </source>
</evidence>
<dbReference type="AlphaFoldDB" id="A0A2W4XI35"/>
<comment type="caution">
    <text evidence="2">The sequence shown here is derived from an EMBL/GenBank/DDBJ whole genome shotgun (WGS) entry which is preliminary data.</text>
</comment>
<gene>
    <name evidence="2" type="ORF">DCF17_20655</name>
</gene>
<protein>
    <recommendedName>
        <fullName evidence="1">Right handed beta helix domain-containing protein</fullName>
    </recommendedName>
</protein>
<evidence type="ECO:0000313" key="2">
    <source>
        <dbReference type="EMBL" id="PZO34265.1"/>
    </source>
</evidence>
<feature type="domain" description="Right handed beta helix" evidence="1">
    <location>
        <begin position="276"/>
        <end position="463"/>
    </location>
</feature>
<dbReference type="Gene3D" id="2.160.20.10">
    <property type="entry name" value="Single-stranded right-handed beta-helix, Pectin lyase-like"/>
    <property type="match status" value="1"/>
</dbReference>
<proteinExistence type="predicted"/>
<dbReference type="SUPFAM" id="SSF51126">
    <property type="entry name" value="Pectin lyase-like"/>
    <property type="match status" value="1"/>
</dbReference>
<dbReference type="InterPro" id="IPR006626">
    <property type="entry name" value="PbH1"/>
</dbReference>
<dbReference type="Pfam" id="PF13229">
    <property type="entry name" value="Beta_helix"/>
    <property type="match status" value="1"/>
</dbReference>
<name>A0A2W4XI35_9CYAN</name>
<dbReference type="EMBL" id="QBMN01000213">
    <property type="protein sequence ID" value="PZO34265.1"/>
    <property type="molecule type" value="Genomic_DNA"/>
</dbReference>
<sequence>MGGRLGLEYRRQRNLRLGVGVETDERFGTSATFFASYGFGGASSGSTAPLTLDQRLWARAVAPLQRQPTILVAAQTEGTAVQLGVAAQDATGNDYIFRHVDPATGTIDGAEAAIATPRQTLAAALAVANGGDIVFVRAGNAGGAATLPDGVQVYSEFAAVTLPSRNLGSVTLPGSGTGLRPSLGGTATLGNNTLLDGFAFSGLAGAAILGQNIDNLTVRNNLVQNTVTTAQQPAAIAFSNVGGTVVVSGNTVTGTTGPAFNAVTNPLPLWRIQATGIGLLTNRNLDSLTIANNTVANNTGNGIAVGLLGAAGQAAQITIVNNRVQNSGTVEAGSPRGDGIQVAGTGTYTVNQLTITNNTTANNQDEGIDITFINTSRLNAALVQGNQIDSNNGEGLSLRAQGGARMVLEVRDNTVVGDNVSAIAPVSVLCLGFAGNSVEASTFNGSGGSLAVVGGQAGVLATNTLAAAPTFTNVVVLASLAACPP</sequence>